<feature type="transmembrane region" description="Helical" evidence="7">
    <location>
        <begin position="224"/>
        <end position="248"/>
    </location>
</feature>
<sequence>MNSLTLRILAGLILGLAIGATLAALHSPFQDQLVTYASALGGVWLDSLRMTIIPLVFSLLVVGAAQAAGTVAGGGVAGRALLTFGVMLLIATTATAILTPALLAVWPPPAEAAAGLRKAAEGQAAGIPPVPPLGEWLKSFVPANPIKAAADGAVASICLFALVFGMAASRLSEDRRGHLFALFDAVQATMMVIVDWVLKLAPFGVFFLALVVGDQTGFGAVGVLGQYVIVVSIMCLMAGGLGLLMAIFGGKIAPGRLFQALIPVEAMAISTQSSLACLPLMLETTERLGVKATVRGVVMPLAVSVFRLTSPPGNLAVAIYVAHIYGVHLDPARLAIGVVVACLVSLATVGVASSVTFFTTLVPISMAMGLPLDLLPLLLAVETLPDFSRTVGNVTAHVGVTCWADRWGKTSAAAQT</sequence>
<proteinExistence type="predicted"/>
<dbReference type="InterPro" id="IPR001991">
    <property type="entry name" value="Na-dicarboxylate_symporter"/>
</dbReference>
<dbReference type="PRINTS" id="PR00173">
    <property type="entry name" value="EDTRNSPORT"/>
</dbReference>
<feature type="transmembrane region" description="Helical" evidence="7">
    <location>
        <begin position="47"/>
        <end position="68"/>
    </location>
</feature>
<keyword evidence="5 7" id="KW-1133">Transmembrane helix</keyword>
<evidence type="ECO:0000256" key="4">
    <source>
        <dbReference type="ARBA" id="ARBA00022692"/>
    </source>
</evidence>
<organism evidence="8 9">
    <name type="scientific">Phenylobacterium conjunctum</name>
    <dbReference type="NCBI Taxonomy" id="1298959"/>
    <lineage>
        <taxon>Bacteria</taxon>
        <taxon>Pseudomonadati</taxon>
        <taxon>Pseudomonadota</taxon>
        <taxon>Alphaproteobacteria</taxon>
        <taxon>Caulobacterales</taxon>
        <taxon>Caulobacteraceae</taxon>
        <taxon>Phenylobacterium</taxon>
    </lineage>
</organism>
<dbReference type="SUPFAM" id="SSF118215">
    <property type="entry name" value="Proton glutamate symport protein"/>
    <property type="match status" value="1"/>
</dbReference>
<dbReference type="EMBL" id="JBHTLQ010000025">
    <property type="protein sequence ID" value="MFD1191330.1"/>
    <property type="molecule type" value="Genomic_DNA"/>
</dbReference>
<keyword evidence="2" id="KW-0813">Transport</keyword>
<keyword evidence="3" id="KW-1003">Cell membrane</keyword>
<dbReference type="Pfam" id="PF00375">
    <property type="entry name" value="SDF"/>
    <property type="match status" value="1"/>
</dbReference>
<keyword evidence="9" id="KW-1185">Reference proteome</keyword>
<dbReference type="PANTHER" id="PTHR42865:SF7">
    <property type="entry name" value="PROTON_GLUTAMATE-ASPARTATE SYMPORTER"/>
    <property type="match status" value="1"/>
</dbReference>
<feature type="transmembrane region" description="Helical" evidence="7">
    <location>
        <begin position="148"/>
        <end position="167"/>
    </location>
</feature>
<feature type="transmembrane region" description="Helical" evidence="7">
    <location>
        <begin position="179"/>
        <end position="212"/>
    </location>
</feature>
<evidence type="ECO:0000256" key="1">
    <source>
        <dbReference type="ARBA" id="ARBA00004651"/>
    </source>
</evidence>
<dbReference type="RefSeq" id="WP_377353765.1">
    <property type="nucleotide sequence ID" value="NZ_JBHTLQ010000025.1"/>
</dbReference>
<gene>
    <name evidence="8" type="ORF">ACFQ27_12125</name>
</gene>
<keyword evidence="4 7" id="KW-0812">Transmembrane</keyword>
<evidence type="ECO:0000313" key="9">
    <source>
        <dbReference type="Proteomes" id="UP001597216"/>
    </source>
</evidence>
<feature type="transmembrane region" description="Helical" evidence="7">
    <location>
        <begin position="301"/>
        <end position="322"/>
    </location>
</feature>
<evidence type="ECO:0000256" key="7">
    <source>
        <dbReference type="SAM" id="Phobius"/>
    </source>
</evidence>
<protein>
    <submittedName>
        <fullName evidence="8">Dicarboxylate/amino acid:cation symporter</fullName>
    </submittedName>
</protein>
<dbReference type="InterPro" id="IPR036458">
    <property type="entry name" value="Na:dicarbo_symporter_sf"/>
</dbReference>
<comment type="caution">
    <text evidence="8">The sequence shown here is derived from an EMBL/GenBank/DDBJ whole genome shotgun (WGS) entry which is preliminary data.</text>
</comment>
<feature type="transmembrane region" description="Helical" evidence="7">
    <location>
        <begin position="334"/>
        <end position="355"/>
    </location>
</feature>
<feature type="transmembrane region" description="Helical" evidence="7">
    <location>
        <begin position="80"/>
        <end position="106"/>
    </location>
</feature>
<dbReference type="Gene3D" id="1.10.3860.10">
    <property type="entry name" value="Sodium:dicarboxylate symporter"/>
    <property type="match status" value="1"/>
</dbReference>
<keyword evidence="6 7" id="KW-0472">Membrane</keyword>
<dbReference type="PANTHER" id="PTHR42865">
    <property type="entry name" value="PROTON/GLUTAMATE-ASPARTATE SYMPORTER"/>
    <property type="match status" value="1"/>
</dbReference>
<evidence type="ECO:0000256" key="3">
    <source>
        <dbReference type="ARBA" id="ARBA00022475"/>
    </source>
</evidence>
<evidence type="ECO:0000256" key="2">
    <source>
        <dbReference type="ARBA" id="ARBA00022448"/>
    </source>
</evidence>
<dbReference type="Proteomes" id="UP001597216">
    <property type="component" value="Unassembled WGS sequence"/>
</dbReference>
<reference evidence="9" key="1">
    <citation type="journal article" date="2019" name="Int. J. Syst. Evol. Microbiol.">
        <title>The Global Catalogue of Microorganisms (GCM) 10K type strain sequencing project: providing services to taxonomists for standard genome sequencing and annotation.</title>
        <authorList>
            <consortium name="The Broad Institute Genomics Platform"/>
            <consortium name="The Broad Institute Genome Sequencing Center for Infectious Disease"/>
            <person name="Wu L."/>
            <person name="Ma J."/>
        </authorList>
    </citation>
    <scope>NUCLEOTIDE SEQUENCE [LARGE SCALE GENOMIC DNA]</scope>
    <source>
        <strain evidence="9">CCUG 55074</strain>
    </source>
</reference>
<evidence type="ECO:0000256" key="6">
    <source>
        <dbReference type="ARBA" id="ARBA00023136"/>
    </source>
</evidence>
<accession>A0ABW3T6T0</accession>
<evidence type="ECO:0000256" key="5">
    <source>
        <dbReference type="ARBA" id="ARBA00022989"/>
    </source>
</evidence>
<comment type="subcellular location">
    <subcellularLocation>
        <location evidence="1">Cell membrane</location>
        <topology evidence="1">Multi-pass membrane protein</topology>
    </subcellularLocation>
</comment>
<name>A0ABW3T6T0_9CAUL</name>
<evidence type="ECO:0000313" key="8">
    <source>
        <dbReference type="EMBL" id="MFD1191330.1"/>
    </source>
</evidence>